<dbReference type="PANTHER" id="PTHR43647:SF4">
    <property type="entry name" value="KETOREDUCTASE (KR) DOMAIN-CONTAINING PROTEIN"/>
    <property type="match status" value="1"/>
</dbReference>
<dbReference type="InterPro" id="IPR036291">
    <property type="entry name" value="NAD(P)-bd_dom_sf"/>
</dbReference>
<dbReference type="InterPro" id="IPR002347">
    <property type="entry name" value="SDR_fam"/>
</dbReference>
<keyword evidence="4" id="KW-1185">Reference proteome</keyword>
<dbReference type="GO" id="GO:0005789">
    <property type="term" value="C:endoplasmic reticulum membrane"/>
    <property type="evidence" value="ECO:0007669"/>
    <property type="project" value="TreeGrafter"/>
</dbReference>
<dbReference type="EMBL" id="JAGMWT010000003">
    <property type="protein sequence ID" value="KAH7132198.1"/>
    <property type="molecule type" value="Genomic_DNA"/>
</dbReference>
<protein>
    <recommendedName>
        <fullName evidence="2">3beta-hydroxysteroid 3-dehydrogenase</fullName>
        <ecNumber evidence="2">1.1.1.270</ecNumber>
    </recommendedName>
</protein>
<evidence type="ECO:0000313" key="4">
    <source>
        <dbReference type="Proteomes" id="UP000700596"/>
    </source>
</evidence>
<dbReference type="GO" id="GO:0005741">
    <property type="term" value="C:mitochondrial outer membrane"/>
    <property type="evidence" value="ECO:0007669"/>
    <property type="project" value="TreeGrafter"/>
</dbReference>
<accession>A0A9P9IR85</accession>
<sequence>MSSILLTGANGSLGLHAVSYILQDYPQHTAILTVRNDAPSDPNTAKLLKTLAAFPDAKYEIHKVDLSVLAEVHALADKIRAQISSGKTPRLAAIICNAMVWTLHSGLKFSKDGYEQSLAVNHLAHFALTVELASSMDRERGRIVFVGSEAAWPGKAGLEKYPPKLPEDLEKLAKPDPDKAGEEVGRGFQRYGLSKLAHIMNMYELGRRLKKTEELANIKALATDPGGLVDSRTWSQDDIPGVWSFLMKFITALFPLMHWLQPRLRLSKHAARDVVDLALSDEFKDQEGHFDLRVPGPTSPESLDETLQRRLWEKSVEWCGLKAKDVDPVFLN</sequence>
<dbReference type="Gene3D" id="3.40.50.720">
    <property type="entry name" value="NAD(P)-binding Rossmann-like Domain"/>
    <property type="match status" value="1"/>
</dbReference>
<evidence type="ECO:0000313" key="3">
    <source>
        <dbReference type="EMBL" id="KAH7132198.1"/>
    </source>
</evidence>
<dbReference type="Pfam" id="PF00106">
    <property type="entry name" value="adh_short"/>
    <property type="match status" value="1"/>
</dbReference>
<gene>
    <name evidence="3" type="ORF">B0J11DRAFT_428982</name>
</gene>
<dbReference type="InterPro" id="IPR051593">
    <property type="entry name" value="Ergosterol_Biosynth_ERG27"/>
</dbReference>
<reference evidence="3" key="1">
    <citation type="journal article" date="2021" name="Nat. Commun.">
        <title>Genetic determinants of endophytism in the Arabidopsis root mycobiome.</title>
        <authorList>
            <person name="Mesny F."/>
            <person name="Miyauchi S."/>
            <person name="Thiergart T."/>
            <person name="Pickel B."/>
            <person name="Atanasova L."/>
            <person name="Karlsson M."/>
            <person name="Huettel B."/>
            <person name="Barry K.W."/>
            <person name="Haridas S."/>
            <person name="Chen C."/>
            <person name="Bauer D."/>
            <person name="Andreopoulos W."/>
            <person name="Pangilinan J."/>
            <person name="LaButti K."/>
            <person name="Riley R."/>
            <person name="Lipzen A."/>
            <person name="Clum A."/>
            <person name="Drula E."/>
            <person name="Henrissat B."/>
            <person name="Kohler A."/>
            <person name="Grigoriev I.V."/>
            <person name="Martin F.M."/>
            <person name="Hacquard S."/>
        </authorList>
    </citation>
    <scope>NUCLEOTIDE SEQUENCE</scope>
    <source>
        <strain evidence="3">MPI-CAGE-CH-0243</strain>
    </source>
</reference>
<dbReference type="SUPFAM" id="SSF51735">
    <property type="entry name" value="NAD(P)-binding Rossmann-fold domains"/>
    <property type="match status" value="1"/>
</dbReference>
<dbReference type="GO" id="GO:0000253">
    <property type="term" value="F:3-beta-hydroxysteroid 3-dehydrogenase (NADP+) activity"/>
    <property type="evidence" value="ECO:0007669"/>
    <property type="project" value="UniProtKB-EC"/>
</dbReference>
<dbReference type="PANTHER" id="PTHR43647">
    <property type="entry name" value="DEHYDROGENASE"/>
    <property type="match status" value="1"/>
</dbReference>
<dbReference type="AlphaFoldDB" id="A0A9P9IR85"/>
<organism evidence="3 4">
    <name type="scientific">Dendryphion nanum</name>
    <dbReference type="NCBI Taxonomy" id="256645"/>
    <lineage>
        <taxon>Eukaryota</taxon>
        <taxon>Fungi</taxon>
        <taxon>Dikarya</taxon>
        <taxon>Ascomycota</taxon>
        <taxon>Pezizomycotina</taxon>
        <taxon>Dothideomycetes</taxon>
        <taxon>Pleosporomycetidae</taxon>
        <taxon>Pleosporales</taxon>
        <taxon>Torulaceae</taxon>
        <taxon>Dendryphion</taxon>
    </lineage>
</organism>
<evidence type="ECO:0000256" key="1">
    <source>
        <dbReference type="ARBA" id="ARBA00023589"/>
    </source>
</evidence>
<name>A0A9P9IR85_9PLEO</name>
<evidence type="ECO:0000256" key="2">
    <source>
        <dbReference type="ARBA" id="ARBA00023621"/>
    </source>
</evidence>
<dbReference type="OrthoDB" id="191139at2759"/>
<dbReference type="EC" id="1.1.1.270" evidence="2"/>
<dbReference type="Proteomes" id="UP000700596">
    <property type="component" value="Unassembled WGS sequence"/>
</dbReference>
<dbReference type="GO" id="GO:0005811">
    <property type="term" value="C:lipid droplet"/>
    <property type="evidence" value="ECO:0007669"/>
    <property type="project" value="TreeGrafter"/>
</dbReference>
<comment type="pathway">
    <text evidence="1">Steroid biosynthesis; zymosterol biosynthesis; zymosterol from lanosterol: step 5/6.</text>
</comment>
<proteinExistence type="predicted"/>
<comment type="caution">
    <text evidence="3">The sequence shown here is derived from an EMBL/GenBank/DDBJ whole genome shotgun (WGS) entry which is preliminary data.</text>
</comment>